<protein>
    <submittedName>
        <fullName evidence="1">Polysaccharide biosynthesis protein GumN</fullName>
    </submittedName>
</protein>
<proteinExistence type="predicted"/>
<dbReference type="PANTHER" id="PTHR40590:SF1">
    <property type="entry name" value="CYTOPLASMIC PROTEIN"/>
    <property type="match status" value="1"/>
</dbReference>
<dbReference type="AlphaFoldDB" id="A0A3L7JFG4"/>
<dbReference type="InterPro" id="IPR047111">
    <property type="entry name" value="YbaP-like"/>
</dbReference>
<reference evidence="1 2" key="1">
    <citation type="submission" date="2018-10" db="EMBL/GenBank/DDBJ databases">
        <title>Notoacmeibacter sp. M2BS9Y-3-1, whole genome shotgun sequence.</title>
        <authorList>
            <person name="Tuo L."/>
        </authorList>
    </citation>
    <scope>NUCLEOTIDE SEQUENCE [LARGE SCALE GENOMIC DNA]</scope>
    <source>
        <strain evidence="1 2">M2BS9Y-3-1</strain>
    </source>
</reference>
<comment type="caution">
    <text evidence="1">The sequence shown here is derived from an EMBL/GenBank/DDBJ whole genome shotgun (WGS) entry which is preliminary data.</text>
</comment>
<dbReference type="Pfam" id="PF01963">
    <property type="entry name" value="TraB_PrgY_gumN"/>
    <property type="match status" value="1"/>
</dbReference>
<dbReference type="CDD" id="cd14789">
    <property type="entry name" value="Tiki"/>
    <property type="match status" value="1"/>
</dbReference>
<evidence type="ECO:0000313" key="1">
    <source>
        <dbReference type="EMBL" id="RLQ89065.1"/>
    </source>
</evidence>
<sequence length="368" mass="39572">MTMIHAYLSRISGPVIIFASAVHGLLFLAFLASLILLDPQAARAAEEPPRCEGRDLYAELQKTDPEAAAEAERTFAATPNNKGLFWRIEKEGAAPSHLFGTIHTTDPRTLTLPKPVGAALDEADVFVMETADARSKLSASLAMARHPSLFVYTDGKSAFDELDEEQAKALRAALAKRDIDPSTATKLKPWLIVGMLAAPPCELKRKAAGLEFLDNTLADRAEEDGKDIEGLESMVDQMRALADMPMESHLDSLANAAEMDDYAADMVETLTIRYLNEDTGLVMPALEAIGENIQGPLSAEQQAAAAAFEKNVLTGRNHTMADAAEPLLADGNAFIAIGALHLPGREGVVALLRDAGWTVTRVPLDTTN</sequence>
<dbReference type="PANTHER" id="PTHR40590">
    <property type="entry name" value="CYTOPLASMIC PROTEIN-RELATED"/>
    <property type="match status" value="1"/>
</dbReference>
<accession>A0A3L7JFG4</accession>
<name>A0A3L7JFG4_9HYPH</name>
<keyword evidence="2" id="KW-1185">Reference proteome</keyword>
<dbReference type="RefSeq" id="WP_121646032.1">
    <property type="nucleotide sequence ID" value="NZ_RCWN01000001.1"/>
</dbReference>
<organism evidence="1 2">
    <name type="scientific">Notoacmeibacter ruber</name>
    <dbReference type="NCBI Taxonomy" id="2670375"/>
    <lineage>
        <taxon>Bacteria</taxon>
        <taxon>Pseudomonadati</taxon>
        <taxon>Pseudomonadota</taxon>
        <taxon>Alphaproteobacteria</taxon>
        <taxon>Hyphomicrobiales</taxon>
        <taxon>Notoacmeibacteraceae</taxon>
        <taxon>Notoacmeibacter</taxon>
    </lineage>
</organism>
<gene>
    <name evidence="1" type="ORF">D8780_13285</name>
</gene>
<evidence type="ECO:0000313" key="2">
    <source>
        <dbReference type="Proteomes" id="UP000281094"/>
    </source>
</evidence>
<dbReference type="InterPro" id="IPR002816">
    <property type="entry name" value="TraB/PrgY/GumN_fam"/>
</dbReference>
<dbReference type="Proteomes" id="UP000281094">
    <property type="component" value="Unassembled WGS sequence"/>
</dbReference>
<dbReference type="EMBL" id="RCWN01000001">
    <property type="protein sequence ID" value="RLQ89065.1"/>
    <property type="molecule type" value="Genomic_DNA"/>
</dbReference>